<comment type="caution">
    <text evidence="6">The sequence shown here is derived from an EMBL/GenBank/DDBJ whole genome shotgun (WGS) entry which is preliminary data.</text>
</comment>
<dbReference type="Pfam" id="PF01753">
    <property type="entry name" value="zf-MYND"/>
    <property type="match status" value="1"/>
</dbReference>
<gene>
    <name evidence="6" type="ORF">R3P38DRAFT_3392139</name>
</gene>
<dbReference type="InterPro" id="IPR002893">
    <property type="entry name" value="Znf_MYND"/>
</dbReference>
<proteinExistence type="predicted"/>
<protein>
    <submittedName>
        <fullName evidence="6">SET domain-containing protein</fullName>
    </submittedName>
</protein>
<evidence type="ECO:0000313" key="6">
    <source>
        <dbReference type="EMBL" id="KAK7036303.1"/>
    </source>
</evidence>
<dbReference type="PROSITE" id="PS50865">
    <property type="entry name" value="ZF_MYND_2"/>
    <property type="match status" value="1"/>
</dbReference>
<dbReference type="AlphaFoldDB" id="A0AAW0CBJ0"/>
<dbReference type="SUPFAM" id="SSF144232">
    <property type="entry name" value="HIT/MYND zinc finger-like"/>
    <property type="match status" value="1"/>
</dbReference>
<organism evidence="6 7">
    <name type="scientific">Favolaschia claudopus</name>
    <dbReference type="NCBI Taxonomy" id="2862362"/>
    <lineage>
        <taxon>Eukaryota</taxon>
        <taxon>Fungi</taxon>
        <taxon>Dikarya</taxon>
        <taxon>Basidiomycota</taxon>
        <taxon>Agaricomycotina</taxon>
        <taxon>Agaricomycetes</taxon>
        <taxon>Agaricomycetidae</taxon>
        <taxon>Agaricales</taxon>
        <taxon>Marasmiineae</taxon>
        <taxon>Mycenaceae</taxon>
        <taxon>Favolaschia</taxon>
    </lineage>
</organism>
<evidence type="ECO:0000256" key="3">
    <source>
        <dbReference type="ARBA" id="ARBA00022833"/>
    </source>
</evidence>
<dbReference type="GO" id="GO:0008270">
    <property type="term" value="F:zinc ion binding"/>
    <property type="evidence" value="ECO:0007669"/>
    <property type="project" value="UniProtKB-KW"/>
</dbReference>
<keyword evidence="3" id="KW-0862">Zinc</keyword>
<accession>A0AAW0CBJ0</accession>
<dbReference type="Gene3D" id="6.10.140.2220">
    <property type="match status" value="1"/>
</dbReference>
<keyword evidence="7" id="KW-1185">Reference proteome</keyword>
<keyword evidence="1" id="KW-0479">Metal-binding</keyword>
<evidence type="ECO:0000256" key="2">
    <source>
        <dbReference type="ARBA" id="ARBA00022771"/>
    </source>
</evidence>
<evidence type="ECO:0000313" key="7">
    <source>
        <dbReference type="Proteomes" id="UP001362999"/>
    </source>
</evidence>
<evidence type="ECO:0000259" key="5">
    <source>
        <dbReference type="PROSITE" id="PS50865"/>
    </source>
</evidence>
<name>A0AAW0CBJ0_9AGAR</name>
<evidence type="ECO:0000256" key="1">
    <source>
        <dbReference type="ARBA" id="ARBA00022723"/>
    </source>
</evidence>
<evidence type="ECO:0000256" key="4">
    <source>
        <dbReference type="PROSITE-ProRule" id="PRU00134"/>
    </source>
</evidence>
<reference evidence="6 7" key="1">
    <citation type="journal article" date="2024" name="J Genomics">
        <title>Draft genome sequencing and assembly of Favolaschia claudopus CIRM-BRFM 2984 isolated from oak limbs.</title>
        <authorList>
            <person name="Navarro D."/>
            <person name="Drula E."/>
            <person name="Chaduli D."/>
            <person name="Cazenave R."/>
            <person name="Ahrendt S."/>
            <person name="Wang J."/>
            <person name="Lipzen A."/>
            <person name="Daum C."/>
            <person name="Barry K."/>
            <person name="Grigoriev I.V."/>
            <person name="Favel A."/>
            <person name="Rosso M.N."/>
            <person name="Martin F."/>
        </authorList>
    </citation>
    <scope>NUCLEOTIDE SEQUENCE [LARGE SCALE GENOMIC DNA]</scope>
    <source>
        <strain evidence="6 7">CIRM-BRFM 2984</strain>
    </source>
</reference>
<feature type="domain" description="MYND-type" evidence="5">
    <location>
        <begin position="3"/>
        <end position="38"/>
    </location>
</feature>
<dbReference type="EMBL" id="JAWWNJ010000019">
    <property type="protein sequence ID" value="KAK7036303.1"/>
    <property type="molecule type" value="Genomic_DNA"/>
</dbReference>
<sequence>MTAPFCSGELKACSGCGTVRYCSKKCQTEDWKVHKPVCRKLKSDEVWGIKLLCKRDLAAIPPSSEPEISRRIQHILLNKNHPIFRQGDLCPATQAYGFPLLIYSDVIHQGRQTQGSGNQPAVYLRIEVGNGLAPPDWQIVQDPDTCIVVRRDYKPLTREAMEACYAFHSMLLSDAYGWPEEEGWAPGGEHLTRAAFQLFYKKYYRDQNEVGRKQFKSVLRPL</sequence>
<keyword evidence="2 4" id="KW-0863">Zinc-finger</keyword>
<dbReference type="Proteomes" id="UP001362999">
    <property type="component" value="Unassembled WGS sequence"/>
</dbReference>